<evidence type="ECO:0000313" key="3">
    <source>
        <dbReference type="EMBL" id="GAK55192.1"/>
    </source>
</evidence>
<dbReference type="InterPro" id="IPR036677">
    <property type="entry name" value="EutN_CcmL_sf"/>
</dbReference>
<dbReference type="HOGENOM" id="CLU_148498_0_1_0"/>
<evidence type="ECO:0000256" key="2">
    <source>
        <dbReference type="ARBA" id="ARBA00024446"/>
    </source>
</evidence>
<dbReference type="EMBL" id="DF820463">
    <property type="protein sequence ID" value="GAK55192.1"/>
    <property type="molecule type" value="Genomic_DNA"/>
</dbReference>
<keyword evidence="4" id="KW-1185">Reference proteome</keyword>
<accession>A0A0S6W6G4</accession>
<protein>
    <recommendedName>
        <fullName evidence="5">Ethanolamine utilization protein EutN</fullName>
    </recommendedName>
</protein>
<dbReference type="SUPFAM" id="SSF159133">
    <property type="entry name" value="EutN/CcmL-like"/>
    <property type="match status" value="1"/>
</dbReference>
<dbReference type="eggNOG" id="COG4576">
    <property type="taxonomic scope" value="Bacteria"/>
</dbReference>
<dbReference type="STRING" id="1499967.U27_02024"/>
<name>A0A0S6W6G4_VECG1</name>
<proteinExistence type="predicted"/>
<dbReference type="PROSITE" id="PS51932">
    <property type="entry name" value="BMV"/>
    <property type="match status" value="1"/>
</dbReference>
<sequence length="99" mass="10535">MILARVKGSVVSTHKSEKIEGIKFLLLEALDPSTMEGKGSYVVAMDAVGAGPGEVVFYVSGSSARMTKVTDKKPADASIIAIVDNIEINGQYVYQKGQE</sequence>
<dbReference type="PANTHER" id="PTHR36539">
    <property type="entry name" value="ETHANOLAMINE UTILIZATION PROTEIN EUTN"/>
    <property type="match status" value="1"/>
</dbReference>
<reference evidence="3 4" key="1">
    <citation type="journal article" date="2015" name="PeerJ">
        <title>First genomic representation of candidate bacterial phylum KSB3 points to enhanced environmental sensing as a trigger of wastewater bulking.</title>
        <authorList>
            <person name="Sekiguchi Y."/>
            <person name="Ohashi A."/>
            <person name="Parks D.H."/>
            <person name="Yamauchi T."/>
            <person name="Tyson G.W."/>
            <person name="Hugenholtz P."/>
        </authorList>
    </citation>
    <scope>NUCLEOTIDE SEQUENCE [LARGE SCALE GENOMIC DNA]</scope>
</reference>
<comment type="subcellular location">
    <subcellularLocation>
        <location evidence="1">Bacterial microcompartment</location>
    </subcellularLocation>
</comment>
<dbReference type="AlphaFoldDB" id="A0A0S6W6G4"/>
<dbReference type="GO" id="GO:0031469">
    <property type="term" value="C:bacterial microcompartment"/>
    <property type="evidence" value="ECO:0007669"/>
    <property type="project" value="UniProtKB-SubCell"/>
</dbReference>
<gene>
    <name evidence="3" type="ORF">U27_02024</name>
</gene>
<dbReference type="Pfam" id="PF03319">
    <property type="entry name" value="EutN_CcmL"/>
    <property type="match status" value="1"/>
</dbReference>
<organism evidence="3 4">
    <name type="scientific">Vecturithrix granuli</name>
    <dbReference type="NCBI Taxonomy" id="1499967"/>
    <lineage>
        <taxon>Bacteria</taxon>
        <taxon>Candidatus Moduliflexota</taxon>
        <taxon>Candidatus Vecturitrichia</taxon>
        <taxon>Candidatus Vecturitrichales</taxon>
        <taxon>Candidatus Vecturitrichaceae</taxon>
        <taxon>Candidatus Vecturithrix</taxon>
    </lineage>
</organism>
<evidence type="ECO:0008006" key="5">
    <source>
        <dbReference type="Google" id="ProtNLM"/>
    </source>
</evidence>
<keyword evidence="2" id="KW-1283">Bacterial microcompartment</keyword>
<dbReference type="InterPro" id="IPR004992">
    <property type="entry name" value="EutN_CcmL"/>
</dbReference>
<dbReference type="Proteomes" id="UP000030661">
    <property type="component" value="Unassembled WGS sequence"/>
</dbReference>
<evidence type="ECO:0000313" key="4">
    <source>
        <dbReference type="Proteomes" id="UP000030661"/>
    </source>
</evidence>
<dbReference type="CDD" id="cd01614">
    <property type="entry name" value="EutN_CcmL"/>
    <property type="match status" value="1"/>
</dbReference>
<dbReference type="Gene3D" id="2.40.50.220">
    <property type="entry name" value="EutN/Ccml"/>
    <property type="match status" value="1"/>
</dbReference>
<evidence type="ECO:0000256" key="1">
    <source>
        <dbReference type="ARBA" id="ARBA00024322"/>
    </source>
</evidence>
<dbReference type="PANTHER" id="PTHR36539:SF1">
    <property type="entry name" value="BACTERIAL MICROCOMPARTMENT SHELL VERTEX PROTEIN EUTN"/>
    <property type="match status" value="1"/>
</dbReference>